<dbReference type="EMBL" id="JACSQO010000001">
    <property type="protein sequence ID" value="MBD7942507.1"/>
    <property type="molecule type" value="Genomic_DNA"/>
</dbReference>
<gene>
    <name evidence="2" type="ORF">H9650_00075</name>
</gene>
<keyword evidence="3" id="KW-1185">Reference proteome</keyword>
<dbReference type="InterPro" id="IPR007731">
    <property type="entry name" value="DUF669"/>
</dbReference>
<comment type="caution">
    <text evidence="2">The sequence shown here is derived from an EMBL/GenBank/DDBJ whole genome shotgun (WGS) entry which is preliminary data.</text>
</comment>
<dbReference type="RefSeq" id="WP_191696290.1">
    <property type="nucleotide sequence ID" value="NZ_JACSQO010000001.1"/>
</dbReference>
<name>A0ABR8R4A7_9BACI</name>
<evidence type="ECO:0000313" key="2">
    <source>
        <dbReference type="EMBL" id="MBD7942507.1"/>
    </source>
</evidence>
<evidence type="ECO:0000256" key="1">
    <source>
        <dbReference type="SAM" id="MobiDB-lite"/>
    </source>
</evidence>
<feature type="compositionally biased region" description="Polar residues" evidence="1">
    <location>
        <begin position="129"/>
        <end position="142"/>
    </location>
</feature>
<reference evidence="2 3" key="1">
    <citation type="submission" date="2020-08" db="EMBL/GenBank/DDBJ databases">
        <title>A Genomic Blueprint of the Chicken Gut Microbiome.</title>
        <authorList>
            <person name="Gilroy R."/>
            <person name="Ravi A."/>
            <person name="Getino M."/>
            <person name="Pursley I."/>
            <person name="Horton D.L."/>
            <person name="Alikhan N.-F."/>
            <person name="Baker D."/>
            <person name="Gharbi K."/>
            <person name="Hall N."/>
            <person name="Watson M."/>
            <person name="Adriaenssens E.M."/>
            <person name="Foster-Nyarko E."/>
            <person name="Jarju S."/>
            <person name="Secka A."/>
            <person name="Antonio M."/>
            <person name="Oren A."/>
            <person name="Chaudhuri R."/>
            <person name="La Ragione R.M."/>
            <person name="Hildebrand F."/>
            <person name="Pallen M.J."/>
        </authorList>
    </citation>
    <scope>NUCLEOTIDE SEQUENCE [LARGE SCALE GENOMIC DNA]</scope>
    <source>
        <strain evidence="2 3">Sa2BUA9</strain>
    </source>
</reference>
<sequence>MSFFKMDEVEEVKGFSPIEKGEYEVTVLNAIGSVAKSSGKPKLEVDFEIRSDVPQNHQGAKIQYNTFTFEHPTAKGIAKSFFKACGMPDNYAPASVEQMAKDVIGKTLVIYVTQKKQDDGREFPKASSYKASNVNPPQQTHAPVTVGDDQLPF</sequence>
<proteinExistence type="predicted"/>
<feature type="region of interest" description="Disordered" evidence="1">
    <location>
        <begin position="117"/>
        <end position="153"/>
    </location>
</feature>
<evidence type="ECO:0000313" key="3">
    <source>
        <dbReference type="Proteomes" id="UP000640786"/>
    </source>
</evidence>
<protein>
    <submittedName>
        <fullName evidence="2">DUF669 domain-containing protein</fullName>
    </submittedName>
</protein>
<dbReference type="Proteomes" id="UP000640786">
    <property type="component" value="Unassembled WGS sequence"/>
</dbReference>
<organism evidence="2 3">
    <name type="scientific">Psychrobacillus faecigallinarum</name>
    <dbReference type="NCBI Taxonomy" id="2762235"/>
    <lineage>
        <taxon>Bacteria</taxon>
        <taxon>Bacillati</taxon>
        <taxon>Bacillota</taxon>
        <taxon>Bacilli</taxon>
        <taxon>Bacillales</taxon>
        <taxon>Bacillaceae</taxon>
        <taxon>Psychrobacillus</taxon>
    </lineage>
</organism>
<accession>A0ABR8R4A7</accession>
<dbReference type="Pfam" id="PF05037">
    <property type="entry name" value="DUF669"/>
    <property type="match status" value="1"/>
</dbReference>